<comment type="caution">
    <text evidence="2">The sequence shown here is derived from an EMBL/GenBank/DDBJ whole genome shotgun (WGS) entry which is preliminary data.</text>
</comment>
<sequence length="107" mass="12056">MEEGMMHEVTNACCTVPSHCVCFPQHRSEATTSQAMTALLFLYPLLLLHPPRVRGRIRRRYGLQPVFIFLGSALLAFSLHPYHGLLLLLTAKGLHFGGERRTNITLL</sequence>
<keyword evidence="1" id="KW-0812">Transmembrane</keyword>
<name>A0AAV8RW43_ENSVE</name>
<dbReference type="Proteomes" id="UP001222027">
    <property type="component" value="Unassembled WGS sequence"/>
</dbReference>
<dbReference type="EMBL" id="JAQQAF010000001">
    <property type="protein sequence ID" value="KAJ8510793.1"/>
    <property type="molecule type" value="Genomic_DNA"/>
</dbReference>
<evidence type="ECO:0000256" key="1">
    <source>
        <dbReference type="SAM" id="Phobius"/>
    </source>
</evidence>
<evidence type="ECO:0000313" key="3">
    <source>
        <dbReference type="Proteomes" id="UP001222027"/>
    </source>
</evidence>
<protein>
    <submittedName>
        <fullName evidence="2">Uncharacterized protein</fullName>
    </submittedName>
</protein>
<keyword evidence="3" id="KW-1185">Reference proteome</keyword>
<feature type="transmembrane region" description="Helical" evidence="1">
    <location>
        <begin position="61"/>
        <end position="79"/>
    </location>
</feature>
<organism evidence="2 3">
    <name type="scientific">Ensete ventricosum</name>
    <name type="common">Abyssinian banana</name>
    <name type="synonym">Musa ensete</name>
    <dbReference type="NCBI Taxonomy" id="4639"/>
    <lineage>
        <taxon>Eukaryota</taxon>
        <taxon>Viridiplantae</taxon>
        <taxon>Streptophyta</taxon>
        <taxon>Embryophyta</taxon>
        <taxon>Tracheophyta</taxon>
        <taxon>Spermatophyta</taxon>
        <taxon>Magnoliopsida</taxon>
        <taxon>Liliopsida</taxon>
        <taxon>Zingiberales</taxon>
        <taxon>Musaceae</taxon>
        <taxon>Ensete</taxon>
    </lineage>
</organism>
<keyword evidence="1" id="KW-1133">Transmembrane helix</keyword>
<evidence type="ECO:0000313" key="2">
    <source>
        <dbReference type="EMBL" id="KAJ8510793.1"/>
    </source>
</evidence>
<accession>A0AAV8RW43</accession>
<reference evidence="2 3" key="1">
    <citation type="submission" date="2022-12" db="EMBL/GenBank/DDBJ databases">
        <title>Chromosome-scale assembly of the Ensete ventricosum genome.</title>
        <authorList>
            <person name="Dussert Y."/>
            <person name="Stocks J."/>
            <person name="Wendawek A."/>
            <person name="Woldeyes F."/>
            <person name="Nichols R.A."/>
            <person name="Borrell J.S."/>
        </authorList>
    </citation>
    <scope>NUCLEOTIDE SEQUENCE [LARGE SCALE GENOMIC DNA]</scope>
    <source>
        <strain evidence="3">cv. Maze</strain>
        <tissue evidence="2">Seeds</tissue>
    </source>
</reference>
<gene>
    <name evidence="2" type="ORF">OPV22_001227</name>
</gene>
<dbReference type="AlphaFoldDB" id="A0AAV8RW43"/>
<keyword evidence="1" id="KW-0472">Membrane</keyword>
<proteinExistence type="predicted"/>